<name>A0ABU0TGP0_9FLAO</name>
<reference evidence="1 2" key="1">
    <citation type="submission" date="2023-07" db="EMBL/GenBank/DDBJ databases">
        <title>Functional and genomic diversity of the sorghum phyllosphere microbiome.</title>
        <authorList>
            <person name="Shade A."/>
        </authorList>
    </citation>
    <scope>NUCLEOTIDE SEQUENCE [LARGE SCALE GENOMIC DNA]</scope>
    <source>
        <strain evidence="1 2">SORGH_AS_1064</strain>
    </source>
</reference>
<accession>A0ABU0TGP0</accession>
<sequence length="190" mass="21903">MVLDFNEKEKYSVFTGLRHIISDSTMRVQAERGVMAFPDPSMKVRYVVEKSSDGPVYFYSPNHAPDAVMKVKEPRALTWKISDEKRNLMGYNTQKATTTFAGRQWIAWFTAEIPISDGPYKFHGLPGLILEVSDHTNTHRFSIVSIQKNKSHYLVLNDPTYKVAKSMTLEEYEKISQESPLERFKKKAFT</sequence>
<protein>
    <submittedName>
        <fullName evidence="1">GLPGLI family protein</fullName>
    </submittedName>
</protein>
<organism evidence="1 2">
    <name type="scientific">Chryseobacterium camelliae</name>
    <dbReference type="NCBI Taxonomy" id="1265445"/>
    <lineage>
        <taxon>Bacteria</taxon>
        <taxon>Pseudomonadati</taxon>
        <taxon>Bacteroidota</taxon>
        <taxon>Flavobacteriia</taxon>
        <taxon>Flavobacteriales</taxon>
        <taxon>Weeksellaceae</taxon>
        <taxon>Chryseobacterium group</taxon>
        <taxon>Chryseobacterium</taxon>
    </lineage>
</organism>
<evidence type="ECO:0000313" key="1">
    <source>
        <dbReference type="EMBL" id="MDQ1096221.1"/>
    </source>
</evidence>
<proteinExistence type="predicted"/>
<dbReference type="Proteomes" id="UP001225072">
    <property type="component" value="Unassembled WGS sequence"/>
</dbReference>
<evidence type="ECO:0000313" key="2">
    <source>
        <dbReference type="Proteomes" id="UP001225072"/>
    </source>
</evidence>
<keyword evidence="2" id="KW-1185">Reference proteome</keyword>
<dbReference type="Pfam" id="PF09697">
    <property type="entry name" value="Porph_ging"/>
    <property type="match status" value="1"/>
</dbReference>
<dbReference type="InterPro" id="IPR005901">
    <property type="entry name" value="GLPGLI"/>
</dbReference>
<dbReference type="EMBL" id="JAUTAL010000001">
    <property type="protein sequence ID" value="MDQ1096221.1"/>
    <property type="molecule type" value="Genomic_DNA"/>
</dbReference>
<dbReference type="NCBIfam" id="TIGR01200">
    <property type="entry name" value="GLPGLI"/>
    <property type="match status" value="1"/>
</dbReference>
<gene>
    <name evidence="1" type="ORF">QE404_001368</name>
</gene>
<comment type="caution">
    <text evidence="1">The sequence shown here is derived from an EMBL/GenBank/DDBJ whole genome shotgun (WGS) entry which is preliminary data.</text>
</comment>